<dbReference type="AlphaFoldDB" id="A0A1T5BCG1"/>
<dbReference type="CDD" id="cd00146">
    <property type="entry name" value="PKD"/>
    <property type="match status" value="1"/>
</dbReference>
<keyword evidence="3" id="KW-1185">Reference proteome</keyword>
<dbReference type="PROSITE" id="PS50093">
    <property type="entry name" value="PKD"/>
    <property type="match status" value="1"/>
</dbReference>
<evidence type="ECO:0000313" key="3">
    <source>
        <dbReference type="Proteomes" id="UP000190150"/>
    </source>
</evidence>
<dbReference type="InterPro" id="IPR057171">
    <property type="entry name" value="DUF7849"/>
</dbReference>
<name>A0A1T5BCG1_9SPHI</name>
<dbReference type="Gene3D" id="2.60.40.10">
    <property type="entry name" value="Immunoglobulins"/>
    <property type="match status" value="1"/>
</dbReference>
<dbReference type="EMBL" id="FUZF01000002">
    <property type="protein sequence ID" value="SKB44680.1"/>
    <property type="molecule type" value="Genomic_DNA"/>
</dbReference>
<dbReference type="InterPro" id="IPR035986">
    <property type="entry name" value="PKD_dom_sf"/>
</dbReference>
<proteinExistence type="predicted"/>
<protein>
    <submittedName>
        <fullName evidence="2">PKD domain-containing protein</fullName>
    </submittedName>
</protein>
<evidence type="ECO:0000313" key="2">
    <source>
        <dbReference type="EMBL" id="SKB44680.1"/>
    </source>
</evidence>
<sequence length="702" mass="80003">MKIRWIITLLFICQKINFQWSYGISKSHSFVFIRLLLYGYFILNISYASAQKDSTIAQIDTFESKIDFQQLSNGVLFKPTLRPLIQVPGGRAPYYKYLWDFGDGHFSTQAEPIHQYAKSGEYEVSLYAINNYDDGPKPKRPKRKIKSTVPESALAHLSPNSFEQNFFASNGVFQIFKLSDAKPGEDIALVLGVQNAGKKGKVYLLSNEKIAGLNGFQFAHQSTYYRENIDSLIKTETLSSMWASVKQSTFTKTGSPDYGIKEVSTFQNQQQAINYFKDLYNTYNSLTAYDVDPSSGDQQFSLINLDVTEDMLVDTNAIVTITGIFIPEDGLANVHQVDIPVVKSHDPNKMSIKPARMNYRFQKKRKSMTYKVQFQNDGEGDAKNVRLEMRIPDEIVKNSFQLKALYPKCDSCETENSKGCYRYYVKDDGTLIFHFKDISLPGTAAKDITDMDSTKGFILFEVETQKKLKNKSFDAYTNIYFDNNPPIKTNTATTRFLRTLSPFITIGATSTFGTPKENELSHKFKTGYQIGFGIAPTAPYRKPYWQIELYTSYFKRDSHFPRRDEKGEHPYLIDGKTNYFVYNAVSDFENREYLTLQVPIQIRYNFNPFISIGAGASARKDFNTKVSGQTTYYLERMGANGVMEIAQMSEPKDLPKTNSAIKINPFLDINIGSVNLGPALGLRFAYDKQQQWNGGIYGIFRF</sequence>
<evidence type="ECO:0000259" key="1">
    <source>
        <dbReference type="PROSITE" id="PS50093"/>
    </source>
</evidence>
<dbReference type="SUPFAM" id="SSF49299">
    <property type="entry name" value="PKD domain"/>
    <property type="match status" value="1"/>
</dbReference>
<dbReference type="InterPro" id="IPR013783">
    <property type="entry name" value="Ig-like_fold"/>
</dbReference>
<dbReference type="Pfam" id="PF24595">
    <property type="entry name" value="DUF7619"/>
    <property type="match status" value="1"/>
</dbReference>
<dbReference type="InterPro" id="IPR000601">
    <property type="entry name" value="PKD_dom"/>
</dbReference>
<dbReference type="Pfam" id="PF25233">
    <property type="entry name" value="DUF7849"/>
    <property type="match status" value="1"/>
</dbReference>
<dbReference type="Proteomes" id="UP000190150">
    <property type="component" value="Unassembled WGS sequence"/>
</dbReference>
<accession>A0A1T5BCG1</accession>
<organism evidence="2 3">
    <name type="scientific">Sphingobacterium nematocida</name>
    <dbReference type="NCBI Taxonomy" id="1513896"/>
    <lineage>
        <taxon>Bacteria</taxon>
        <taxon>Pseudomonadati</taxon>
        <taxon>Bacteroidota</taxon>
        <taxon>Sphingobacteriia</taxon>
        <taxon>Sphingobacteriales</taxon>
        <taxon>Sphingobacteriaceae</taxon>
        <taxon>Sphingobacterium</taxon>
    </lineage>
</organism>
<dbReference type="Pfam" id="PF18911">
    <property type="entry name" value="PKD_4"/>
    <property type="match status" value="1"/>
</dbReference>
<dbReference type="InterPro" id="IPR055353">
    <property type="entry name" value="DUF7619"/>
</dbReference>
<gene>
    <name evidence="2" type="ORF">SAMN05660841_00548</name>
</gene>
<reference evidence="3" key="1">
    <citation type="submission" date="2017-02" db="EMBL/GenBank/DDBJ databases">
        <authorList>
            <person name="Varghese N."/>
            <person name="Submissions S."/>
        </authorList>
    </citation>
    <scope>NUCLEOTIDE SEQUENCE [LARGE SCALE GENOMIC DNA]</scope>
    <source>
        <strain evidence="3">DSM 24091</strain>
    </source>
</reference>
<dbReference type="STRING" id="1513896.SAMN05660841_00548"/>
<feature type="domain" description="PKD" evidence="1">
    <location>
        <begin position="93"/>
        <end position="131"/>
    </location>
</feature>